<dbReference type="EMBL" id="CADEAL010000802">
    <property type="protein sequence ID" value="CAB1425408.1"/>
    <property type="molecule type" value="Genomic_DNA"/>
</dbReference>
<keyword evidence="3" id="KW-1185">Reference proteome</keyword>
<feature type="compositionally biased region" description="Low complexity" evidence="1">
    <location>
        <begin position="17"/>
        <end position="28"/>
    </location>
</feature>
<proteinExistence type="predicted"/>
<feature type="region of interest" description="Disordered" evidence="1">
    <location>
        <begin position="1"/>
        <end position="43"/>
    </location>
</feature>
<evidence type="ECO:0000256" key="1">
    <source>
        <dbReference type="SAM" id="MobiDB-lite"/>
    </source>
</evidence>
<feature type="region of interest" description="Disordered" evidence="1">
    <location>
        <begin position="68"/>
        <end position="101"/>
    </location>
</feature>
<dbReference type="AlphaFoldDB" id="A0A9N7U5Y5"/>
<accession>A0A9N7U5Y5</accession>
<comment type="caution">
    <text evidence="2">The sequence shown here is derived from an EMBL/GenBank/DDBJ whole genome shotgun (WGS) entry which is preliminary data.</text>
</comment>
<organism evidence="2 3">
    <name type="scientific">Pleuronectes platessa</name>
    <name type="common">European plaice</name>
    <dbReference type="NCBI Taxonomy" id="8262"/>
    <lineage>
        <taxon>Eukaryota</taxon>
        <taxon>Metazoa</taxon>
        <taxon>Chordata</taxon>
        <taxon>Craniata</taxon>
        <taxon>Vertebrata</taxon>
        <taxon>Euteleostomi</taxon>
        <taxon>Actinopterygii</taxon>
        <taxon>Neopterygii</taxon>
        <taxon>Teleostei</taxon>
        <taxon>Neoteleostei</taxon>
        <taxon>Acanthomorphata</taxon>
        <taxon>Carangaria</taxon>
        <taxon>Pleuronectiformes</taxon>
        <taxon>Pleuronectoidei</taxon>
        <taxon>Pleuronectidae</taxon>
        <taxon>Pleuronectes</taxon>
    </lineage>
</organism>
<name>A0A9N7U5Y5_PLEPL</name>
<reference evidence="2" key="1">
    <citation type="submission" date="2020-03" db="EMBL/GenBank/DDBJ databases">
        <authorList>
            <person name="Weist P."/>
        </authorList>
    </citation>
    <scope>NUCLEOTIDE SEQUENCE</scope>
</reference>
<evidence type="ECO:0000313" key="2">
    <source>
        <dbReference type="EMBL" id="CAB1425408.1"/>
    </source>
</evidence>
<gene>
    <name evidence="2" type="ORF">PLEPLA_LOCUS13338</name>
</gene>
<protein>
    <submittedName>
        <fullName evidence="2">Uncharacterized protein</fullName>
    </submittedName>
</protein>
<dbReference type="Proteomes" id="UP001153269">
    <property type="component" value="Unassembled WGS sequence"/>
</dbReference>
<sequence length="101" mass="10616">MIDISVPSTGMEGRRGAVTAHSSSVTSSMKAGPALPSPFSGSRTLALPLVCEGRARKTRSKYLYKKIKSREAPGGSLARAAVGGRTREPRRNGAGGEEEEE</sequence>
<evidence type="ECO:0000313" key="3">
    <source>
        <dbReference type="Proteomes" id="UP001153269"/>
    </source>
</evidence>